<protein>
    <submittedName>
        <fullName evidence="1">Uncharacterized protein</fullName>
    </submittedName>
</protein>
<comment type="caution">
    <text evidence="1">The sequence shown here is derived from an EMBL/GenBank/DDBJ whole genome shotgun (WGS) entry which is preliminary data.</text>
</comment>
<dbReference type="EMBL" id="JBHLUB010000032">
    <property type="protein sequence ID" value="MFC0582877.1"/>
    <property type="molecule type" value="Genomic_DNA"/>
</dbReference>
<evidence type="ECO:0000313" key="1">
    <source>
        <dbReference type="EMBL" id="MFC0582877.1"/>
    </source>
</evidence>
<name>A0ABV6PEQ5_9MICC</name>
<accession>A0ABV6PEQ5</accession>
<reference evidence="1 2" key="1">
    <citation type="submission" date="2024-09" db="EMBL/GenBank/DDBJ databases">
        <authorList>
            <person name="Sun Q."/>
            <person name="Mori K."/>
        </authorList>
    </citation>
    <scope>NUCLEOTIDE SEQUENCE [LARGE SCALE GENOMIC DNA]</scope>
    <source>
        <strain evidence="1 2">NCAIM B.02604</strain>
    </source>
</reference>
<keyword evidence="2" id="KW-1185">Reference proteome</keyword>
<organism evidence="1 2">
    <name type="scientific">Micrococcoides hystricis</name>
    <dbReference type="NCBI Taxonomy" id="1572761"/>
    <lineage>
        <taxon>Bacteria</taxon>
        <taxon>Bacillati</taxon>
        <taxon>Actinomycetota</taxon>
        <taxon>Actinomycetes</taxon>
        <taxon>Micrococcales</taxon>
        <taxon>Micrococcaceae</taxon>
        <taxon>Micrococcoides</taxon>
    </lineage>
</organism>
<sequence length="49" mass="5515">MTNKETHTNDHSIDFYWPIKDADPDLIAGQSQPLVCMVPGLRSVLKTCQ</sequence>
<evidence type="ECO:0000313" key="2">
    <source>
        <dbReference type="Proteomes" id="UP001589862"/>
    </source>
</evidence>
<dbReference type="RefSeq" id="WP_377460386.1">
    <property type="nucleotide sequence ID" value="NZ_JBHLUB010000032.1"/>
</dbReference>
<proteinExistence type="predicted"/>
<gene>
    <name evidence="1" type="ORF">ACFFFR_10905</name>
</gene>
<dbReference type="Proteomes" id="UP001589862">
    <property type="component" value="Unassembled WGS sequence"/>
</dbReference>